<feature type="transmembrane region" description="Helical" evidence="1">
    <location>
        <begin position="271"/>
        <end position="292"/>
    </location>
</feature>
<dbReference type="PANTHER" id="PTHR23028">
    <property type="entry name" value="ACETYLTRANSFERASE"/>
    <property type="match status" value="1"/>
</dbReference>
<feature type="transmembrane region" description="Helical" evidence="1">
    <location>
        <begin position="178"/>
        <end position="197"/>
    </location>
</feature>
<evidence type="ECO:0000313" key="4">
    <source>
        <dbReference type="Proteomes" id="UP001623852"/>
    </source>
</evidence>
<reference evidence="3 4" key="1">
    <citation type="submission" date="2024-03" db="EMBL/GenBank/DDBJ databases">
        <title>Flavobacterium soyae.</title>
        <authorList>
            <person name="Zheng W."/>
        </authorList>
    </citation>
    <scope>NUCLEOTIDE SEQUENCE [LARGE SCALE GENOMIC DNA]</scope>
    <source>
        <strain evidence="3 4">55</strain>
    </source>
</reference>
<feature type="transmembrane region" description="Helical" evidence="1">
    <location>
        <begin position="304"/>
        <end position="324"/>
    </location>
</feature>
<dbReference type="Proteomes" id="UP001623852">
    <property type="component" value="Chromosome"/>
</dbReference>
<dbReference type="EC" id="2.3.-.-" evidence="3"/>
<feature type="transmembrane region" description="Helical" evidence="1">
    <location>
        <begin position="243"/>
        <end position="265"/>
    </location>
</feature>
<dbReference type="PANTHER" id="PTHR23028:SF53">
    <property type="entry name" value="ACYL_TRANSF_3 DOMAIN-CONTAINING PROTEIN"/>
    <property type="match status" value="1"/>
</dbReference>
<dbReference type="GO" id="GO:0016746">
    <property type="term" value="F:acyltransferase activity"/>
    <property type="evidence" value="ECO:0007669"/>
    <property type="project" value="UniProtKB-KW"/>
</dbReference>
<feature type="domain" description="Acyltransferase 3" evidence="2">
    <location>
        <begin position="10"/>
        <end position="345"/>
    </location>
</feature>
<feature type="transmembrane region" description="Helical" evidence="1">
    <location>
        <begin position="87"/>
        <end position="105"/>
    </location>
</feature>
<dbReference type="EMBL" id="CP150845">
    <property type="protein sequence ID" value="WYZ20162.1"/>
    <property type="molecule type" value="Genomic_DNA"/>
</dbReference>
<dbReference type="InterPro" id="IPR002656">
    <property type="entry name" value="Acyl_transf_3_dom"/>
</dbReference>
<keyword evidence="3" id="KW-0012">Acyltransferase</keyword>
<keyword evidence="3" id="KW-0808">Transferase</keyword>
<accession>A0ABZ2UFM1</accession>
<proteinExistence type="predicted"/>
<feature type="transmembrane region" description="Helical" evidence="1">
    <location>
        <begin position="125"/>
        <end position="146"/>
    </location>
</feature>
<keyword evidence="1" id="KW-0812">Transmembrane</keyword>
<gene>
    <name evidence="3" type="ORF">AABD74_01580</name>
</gene>
<dbReference type="Pfam" id="PF01757">
    <property type="entry name" value="Acyl_transf_3"/>
    <property type="match status" value="1"/>
</dbReference>
<feature type="transmembrane region" description="Helical" evidence="1">
    <location>
        <begin position="49"/>
        <end position="67"/>
    </location>
</feature>
<dbReference type="RefSeq" id="WP_406844485.1">
    <property type="nucleotide sequence ID" value="NZ_CP150845.1"/>
</dbReference>
<feature type="transmembrane region" description="Helical" evidence="1">
    <location>
        <begin position="12"/>
        <end position="29"/>
    </location>
</feature>
<dbReference type="InterPro" id="IPR050879">
    <property type="entry name" value="Acyltransferase_3"/>
</dbReference>
<evidence type="ECO:0000259" key="2">
    <source>
        <dbReference type="Pfam" id="PF01757"/>
    </source>
</evidence>
<evidence type="ECO:0000256" key="1">
    <source>
        <dbReference type="SAM" id="Phobius"/>
    </source>
</evidence>
<evidence type="ECO:0000313" key="3">
    <source>
        <dbReference type="EMBL" id="WYZ20162.1"/>
    </source>
</evidence>
<keyword evidence="4" id="KW-1185">Reference proteome</keyword>
<name>A0ABZ2UFM1_9FLAO</name>
<feature type="transmembrane region" description="Helical" evidence="1">
    <location>
        <begin position="209"/>
        <end position="231"/>
    </location>
</feature>
<keyword evidence="1" id="KW-1133">Transmembrane helix</keyword>
<keyword evidence="1" id="KW-0472">Membrane</keyword>
<feature type="transmembrane region" description="Helical" evidence="1">
    <location>
        <begin position="330"/>
        <end position="351"/>
    </location>
</feature>
<protein>
    <submittedName>
        <fullName evidence="3">Acyltransferase</fullName>
        <ecNumber evidence="3">2.3.-.-</ecNumber>
    </submittedName>
</protein>
<organism evidence="3 4">
    <name type="scientific">Flavobacterium soyae</name>
    <dbReference type="NCBI Taxonomy" id="2903098"/>
    <lineage>
        <taxon>Bacteria</taxon>
        <taxon>Pseudomonadati</taxon>
        <taxon>Bacteroidota</taxon>
        <taxon>Flavobacteriia</taxon>
        <taxon>Flavobacteriales</taxon>
        <taxon>Flavobacteriaceae</taxon>
        <taxon>Flavobacterium</taxon>
    </lineage>
</organism>
<sequence>MEKNSIYFPNLNGLRFIAALMVIISHIELNKSLFGYENGFHEIKYLGKLGVSLFFVLSGFLITFLLLQEKNEHKKINFKFFYFRRILRIWPLYFMIVILSLFVLPHLEMFNIPNLKLEYANNAEFIKILILFLFFLSNVLIVIKLIPFATQTWSIGTEEQFYLIWPLLISKTNHLKRYFLGIILLYNLVLIFMYNSALDHIMYIKLIRGYIETIQLDSLTFGALGAYFLFYKNKVIDVITNNYIFCLSILLLIISLIFDFQIIYFKTSLNAVFFIIIILNLVHNTNIARLLENRFFFKMGEISYGLYMYHQIVIVFFINCFIRLNFFSNSVLYIFTFAGTILVSHLSYKFFEKPFILKKEKYKF</sequence>